<proteinExistence type="predicted"/>
<dbReference type="EMBL" id="NCKW01020638">
    <property type="protein sequence ID" value="POM57572.1"/>
    <property type="molecule type" value="Genomic_DNA"/>
</dbReference>
<sequence>MFDSAQLVEAFRSANSPIPHAIRGISATLVALTALANVTGNRTAILALLRLRHSPNLTFATPSRTGFAIARSASIRAKRELDNKIEAASEPPRDGLLPIGVVPAAAVASVMGTLWMAPESRPAVLSLLSTNAASKLFNDFLAKYPDFCFLQPLELLVFMSAGGWIFSSGFFYPESYEHSHMKQILKSVVLKQHVANELQEKYRQGLNPNPCHIRHAGLSCGEFARSDFFLRVVKTSLRLYAPVHLTTWILAQRYSKVRSKSAITQLKGFAIKLTRSSSYSIGYVYLGWMLCCLLGKI</sequence>
<dbReference type="InterPro" id="IPR026749">
    <property type="entry name" value="Tmem135"/>
</dbReference>
<evidence type="ECO:0008006" key="3">
    <source>
        <dbReference type="Google" id="ProtNLM"/>
    </source>
</evidence>
<evidence type="ECO:0000313" key="2">
    <source>
        <dbReference type="Proteomes" id="UP000237271"/>
    </source>
</evidence>
<organism evidence="1 2">
    <name type="scientific">Phytophthora palmivora</name>
    <dbReference type="NCBI Taxonomy" id="4796"/>
    <lineage>
        <taxon>Eukaryota</taxon>
        <taxon>Sar</taxon>
        <taxon>Stramenopiles</taxon>
        <taxon>Oomycota</taxon>
        <taxon>Peronosporomycetes</taxon>
        <taxon>Peronosporales</taxon>
        <taxon>Peronosporaceae</taxon>
        <taxon>Phytophthora</taxon>
    </lineage>
</organism>
<dbReference type="PANTHER" id="PTHR12459">
    <property type="entry name" value="TRANSMEMBRANE PROTEIN 135-RELATED"/>
    <property type="match status" value="1"/>
</dbReference>
<evidence type="ECO:0000313" key="1">
    <source>
        <dbReference type="EMBL" id="POM57572.1"/>
    </source>
</evidence>
<reference evidence="1 2" key="1">
    <citation type="journal article" date="2017" name="Genome Biol. Evol.">
        <title>Phytophthora megakarya and P. palmivora, closely related causal agents of cacao black pod rot, underwent increases in genome sizes and gene numbers by different mechanisms.</title>
        <authorList>
            <person name="Ali S.S."/>
            <person name="Shao J."/>
            <person name="Lary D.J."/>
            <person name="Kronmiller B."/>
            <person name="Shen D."/>
            <person name="Strem M.D."/>
            <person name="Amoako-Attah I."/>
            <person name="Akrofi A.Y."/>
            <person name="Begoude B.A."/>
            <person name="Ten Hoopen G.M."/>
            <person name="Coulibaly K."/>
            <person name="Kebe B.I."/>
            <person name="Melnick R.L."/>
            <person name="Guiltinan M.J."/>
            <person name="Tyler B.M."/>
            <person name="Meinhardt L.W."/>
            <person name="Bailey B.A."/>
        </authorList>
    </citation>
    <scope>NUCLEOTIDE SEQUENCE [LARGE SCALE GENOMIC DNA]</scope>
    <source>
        <strain evidence="2">sbr112.9</strain>
    </source>
</reference>
<dbReference type="Proteomes" id="UP000237271">
    <property type="component" value="Unassembled WGS sequence"/>
</dbReference>
<dbReference type="AlphaFoldDB" id="A0A2P4WWA2"/>
<name>A0A2P4WWA2_9STRA</name>
<protein>
    <recommendedName>
        <fullName evidence="3">Transmembrane protein</fullName>
    </recommendedName>
</protein>
<gene>
    <name evidence="1" type="ORF">PHPALM_37894</name>
</gene>
<feature type="non-terminal residue" evidence="1">
    <location>
        <position position="297"/>
    </location>
</feature>
<comment type="caution">
    <text evidence="1">The sequence shown here is derived from an EMBL/GenBank/DDBJ whole genome shotgun (WGS) entry which is preliminary data.</text>
</comment>
<dbReference type="PANTHER" id="PTHR12459:SF15">
    <property type="entry name" value="TRANSMEMBRANE PROTEIN 135"/>
    <property type="match status" value="1"/>
</dbReference>
<accession>A0A2P4WWA2</accession>
<keyword evidence="2" id="KW-1185">Reference proteome</keyword>
<dbReference type="OrthoDB" id="109376at2759"/>